<accession>A0AB37GP85</accession>
<dbReference type="AlphaFoldDB" id="A0AB37GP85"/>
<evidence type="ECO:0000313" key="2">
    <source>
        <dbReference type="EMBL" id="QPR71247.1"/>
    </source>
</evidence>
<gene>
    <name evidence="2" type="ORF">I6G80_15535</name>
</gene>
<name>A0AB37GP85_BACLI</name>
<sequence>MKRFLLMMVLICGFFSFVSRAEAYSFPHKLNLTFTGTHVEDIPDSSDLNVSNWHIGYKFTIFNAENCKTTIKIQMMHLSGRFMSLSIKDFEGDWPDRTAQDVITLMPRTYRLYFENSEGECKDIRIKGTYGAIPQTYDYFSAFKKTPGRTTLFAK</sequence>
<dbReference type="Proteomes" id="UP000595038">
    <property type="component" value="Chromosome"/>
</dbReference>
<feature type="chain" id="PRO_5044277206" description="YoaW" evidence="1">
    <location>
        <begin position="22"/>
        <end position="155"/>
    </location>
</feature>
<evidence type="ECO:0008006" key="4">
    <source>
        <dbReference type="Google" id="ProtNLM"/>
    </source>
</evidence>
<reference evidence="2 3" key="1">
    <citation type="submission" date="2020-12" db="EMBL/GenBank/DDBJ databases">
        <title>FDA dAtabase for Regulatory Grade micrObial Sequences (FDA-ARGOS): Supporting development and validation of Infectious Disease Dx tests.</title>
        <authorList>
            <person name="Nelson B."/>
            <person name="Plummer A."/>
            <person name="Tallon L."/>
            <person name="Sadzewicz L."/>
            <person name="Zhao X."/>
            <person name="Boylan J."/>
            <person name="Ott S."/>
            <person name="Bowen H."/>
            <person name="Vavikolanu K."/>
            <person name="Mehta A."/>
            <person name="Aluvathingal J."/>
            <person name="Nadendla S."/>
            <person name="Myers T."/>
            <person name="Yan Y."/>
            <person name="Sichtig H."/>
        </authorList>
    </citation>
    <scope>NUCLEOTIDE SEQUENCE [LARGE SCALE GENOMIC DNA]</scope>
    <source>
        <strain evidence="2 3">FDAARGOS_923</strain>
    </source>
</reference>
<protein>
    <recommendedName>
        <fullName evidence="4">YoaW</fullName>
    </recommendedName>
</protein>
<evidence type="ECO:0000313" key="3">
    <source>
        <dbReference type="Proteomes" id="UP000595038"/>
    </source>
</evidence>
<dbReference type="RefSeq" id="WP_003182635.1">
    <property type="nucleotide sequence ID" value="NZ_BEXU01000031.1"/>
</dbReference>
<proteinExistence type="predicted"/>
<keyword evidence="1" id="KW-0732">Signal</keyword>
<dbReference type="EMBL" id="CP065647">
    <property type="protein sequence ID" value="QPR71247.1"/>
    <property type="molecule type" value="Genomic_DNA"/>
</dbReference>
<feature type="signal peptide" evidence="1">
    <location>
        <begin position="1"/>
        <end position="21"/>
    </location>
</feature>
<organism evidence="2 3">
    <name type="scientific">Bacillus licheniformis</name>
    <dbReference type="NCBI Taxonomy" id="1402"/>
    <lineage>
        <taxon>Bacteria</taxon>
        <taxon>Bacillati</taxon>
        <taxon>Bacillota</taxon>
        <taxon>Bacilli</taxon>
        <taxon>Bacillales</taxon>
        <taxon>Bacillaceae</taxon>
        <taxon>Bacillus</taxon>
    </lineage>
</organism>
<evidence type="ECO:0000256" key="1">
    <source>
        <dbReference type="SAM" id="SignalP"/>
    </source>
</evidence>